<accession>A0A1M5ZSL1</accession>
<dbReference type="PANTHER" id="PTHR42905">
    <property type="entry name" value="PHOSPHOENOLPYRUVATE CARBOXYLASE"/>
    <property type="match status" value="1"/>
</dbReference>
<dbReference type="Gene3D" id="3.20.20.60">
    <property type="entry name" value="Phosphoenolpyruvate-binding domains"/>
    <property type="match status" value="1"/>
</dbReference>
<evidence type="ECO:0000313" key="2">
    <source>
        <dbReference type="Proteomes" id="UP000183954"/>
    </source>
</evidence>
<dbReference type="InterPro" id="IPR040442">
    <property type="entry name" value="Pyrv_kinase-like_dom_sf"/>
</dbReference>
<dbReference type="CDD" id="cd00377">
    <property type="entry name" value="ICL_PEPM"/>
    <property type="match status" value="1"/>
</dbReference>
<dbReference type="Proteomes" id="UP000183954">
    <property type="component" value="Unassembled WGS sequence"/>
</dbReference>
<dbReference type="OrthoDB" id="8629576at2"/>
<dbReference type="RefSeq" id="WP_073031117.1">
    <property type="nucleotide sequence ID" value="NZ_FQXJ01000014.1"/>
</dbReference>
<dbReference type="AlphaFoldDB" id="A0A1M5ZSL1"/>
<dbReference type="Pfam" id="PF13714">
    <property type="entry name" value="PEP_mutase"/>
    <property type="match status" value="1"/>
</dbReference>
<evidence type="ECO:0000313" key="1">
    <source>
        <dbReference type="EMBL" id="SHI27191.1"/>
    </source>
</evidence>
<keyword evidence="2" id="KW-1185">Reference proteome</keyword>
<dbReference type="InterPro" id="IPR015813">
    <property type="entry name" value="Pyrv/PenolPyrv_kinase-like_dom"/>
</dbReference>
<gene>
    <name evidence="1" type="ORF">SAMN02746098_03630</name>
</gene>
<dbReference type="GO" id="GO:0016833">
    <property type="term" value="F:oxo-acid-lyase activity"/>
    <property type="evidence" value="ECO:0007669"/>
    <property type="project" value="UniProtKB-ARBA"/>
</dbReference>
<sequence length="295" mass="32667">MTNAKKLRTILTNGFQVIPGGYDAFSMALVETVGFKAGYLGGYSLAASITRTPDWGFITQTEMINAAINSVNAVNMPIICDIDQGFGALSNFARTIHAYENAGVAGVHFEDQFFPKKCGMMPGRTVIPLEENVRKIKAALEIRNDPDFVLITRTDSQATEGLDGVLRRFDAYLKAGADYGIYFEAQSEEELRIVAKEFPGRIIAFIADIPHPAHPLPFGHLPFAVYEEMGYAGVINCAAAFGAAHKAVKALYQTMMDSGQLTLAYFQEHCCTYFENNEISRINDWEALRQKYDML</sequence>
<proteinExistence type="predicted"/>
<keyword evidence="1" id="KW-0456">Lyase</keyword>
<dbReference type="EMBL" id="FQXJ01000014">
    <property type="protein sequence ID" value="SHI27191.1"/>
    <property type="molecule type" value="Genomic_DNA"/>
</dbReference>
<name>A0A1M5ZSL1_9FIRM</name>
<reference evidence="2" key="1">
    <citation type="submission" date="2016-11" db="EMBL/GenBank/DDBJ databases">
        <authorList>
            <person name="Varghese N."/>
            <person name="Submissions S."/>
        </authorList>
    </citation>
    <scope>NUCLEOTIDE SEQUENCE [LARGE SCALE GENOMIC DNA]</scope>
    <source>
        <strain evidence="2">DSM 15449</strain>
    </source>
</reference>
<dbReference type="PANTHER" id="PTHR42905:SF5">
    <property type="entry name" value="CARBOXYVINYL-CARBOXYPHOSPHONATE PHOSPHORYLMUTASE, CHLOROPLASTIC"/>
    <property type="match status" value="1"/>
</dbReference>
<dbReference type="InterPro" id="IPR039556">
    <property type="entry name" value="ICL/PEPM"/>
</dbReference>
<dbReference type="STRING" id="1121420.SAMN02746098_03630"/>
<protein>
    <submittedName>
        <fullName evidence="1">2,3-dimethylmalate lyase</fullName>
    </submittedName>
</protein>
<organism evidence="1 2">
    <name type="scientific">Desulfosporosinus lacus DSM 15449</name>
    <dbReference type="NCBI Taxonomy" id="1121420"/>
    <lineage>
        <taxon>Bacteria</taxon>
        <taxon>Bacillati</taxon>
        <taxon>Bacillota</taxon>
        <taxon>Clostridia</taxon>
        <taxon>Eubacteriales</taxon>
        <taxon>Desulfitobacteriaceae</taxon>
        <taxon>Desulfosporosinus</taxon>
    </lineage>
</organism>
<dbReference type="SUPFAM" id="SSF51621">
    <property type="entry name" value="Phosphoenolpyruvate/pyruvate domain"/>
    <property type="match status" value="1"/>
</dbReference>